<feature type="signal peptide" evidence="1">
    <location>
        <begin position="1"/>
        <end position="21"/>
    </location>
</feature>
<accession>A0A4Y2JIG3</accession>
<dbReference type="Proteomes" id="UP000499080">
    <property type="component" value="Unassembled WGS sequence"/>
</dbReference>
<name>A0A4Y2JIG3_ARAVE</name>
<proteinExistence type="predicted"/>
<reference evidence="3 4" key="1">
    <citation type="journal article" date="2019" name="Sci. Rep.">
        <title>Orb-weaving spider Araneus ventricosus genome elucidates the spidroin gene catalogue.</title>
        <authorList>
            <person name="Kono N."/>
            <person name="Nakamura H."/>
            <person name="Ohtoshi R."/>
            <person name="Moran D.A.P."/>
            <person name="Shinohara A."/>
            <person name="Yoshida Y."/>
            <person name="Fujiwara M."/>
            <person name="Mori M."/>
            <person name="Tomita M."/>
            <person name="Arakawa K."/>
        </authorList>
    </citation>
    <scope>NUCLEOTIDE SEQUENCE [LARGE SCALE GENOMIC DNA]</scope>
</reference>
<organism evidence="3 4">
    <name type="scientific">Araneus ventricosus</name>
    <name type="common">Orbweaver spider</name>
    <name type="synonym">Epeira ventricosa</name>
    <dbReference type="NCBI Taxonomy" id="182803"/>
    <lineage>
        <taxon>Eukaryota</taxon>
        <taxon>Metazoa</taxon>
        <taxon>Ecdysozoa</taxon>
        <taxon>Arthropoda</taxon>
        <taxon>Chelicerata</taxon>
        <taxon>Arachnida</taxon>
        <taxon>Araneae</taxon>
        <taxon>Araneomorphae</taxon>
        <taxon>Entelegynae</taxon>
        <taxon>Araneoidea</taxon>
        <taxon>Araneidae</taxon>
        <taxon>Araneus</taxon>
    </lineage>
</organism>
<protein>
    <recommendedName>
        <fullName evidence="2">Reverse transcriptase/retrotransposon-derived protein RNase H-like domain-containing protein</fullName>
    </recommendedName>
</protein>
<evidence type="ECO:0000256" key="1">
    <source>
        <dbReference type="SAM" id="SignalP"/>
    </source>
</evidence>
<gene>
    <name evidence="3" type="ORF">AVEN_134154_1</name>
</gene>
<dbReference type="Gene3D" id="3.10.20.370">
    <property type="match status" value="1"/>
</dbReference>
<dbReference type="GO" id="GO:0071897">
    <property type="term" value="P:DNA biosynthetic process"/>
    <property type="evidence" value="ECO:0007669"/>
    <property type="project" value="UniProtKB-ARBA"/>
</dbReference>
<evidence type="ECO:0000259" key="2">
    <source>
        <dbReference type="Pfam" id="PF17919"/>
    </source>
</evidence>
<keyword evidence="4" id="KW-1185">Reference proteome</keyword>
<feature type="chain" id="PRO_5021273383" description="Reverse transcriptase/retrotransposon-derived protein RNase H-like domain-containing protein" evidence="1">
    <location>
        <begin position="22"/>
        <end position="156"/>
    </location>
</feature>
<dbReference type="Pfam" id="PF17919">
    <property type="entry name" value="RT_RNaseH_2"/>
    <property type="match status" value="1"/>
</dbReference>
<evidence type="ECO:0000313" key="4">
    <source>
        <dbReference type="Proteomes" id="UP000499080"/>
    </source>
</evidence>
<comment type="caution">
    <text evidence="3">The sequence shown here is derived from an EMBL/GenBank/DDBJ whole genome shotgun (WGS) entry which is preliminary data.</text>
</comment>
<dbReference type="SUPFAM" id="SSF56672">
    <property type="entry name" value="DNA/RNA polymerases"/>
    <property type="match status" value="1"/>
</dbReference>
<keyword evidence="1" id="KW-0732">Signal</keyword>
<dbReference type="InterPro" id="IPR043502">
    <property type="entry name" value="DNA/RNA_pol_sf"/>
</dbReference>
<feature type="domain" description="Reverse transcriptase/retrotransposon-derived protein RNase H-like" evidence="2">
    <location>
        <begin position="10"/>
        <end position="86"/>
    </location>
</feature>
<dbReference type="AlphaFoldDB" id="A0A4Y2JIG3"/>
<dbReference type="EMBL" id="BGPR01003498">
    <property type="protein sequence ID" value="GBM88896.1"/>
    <property type="molecule type" value="Genomic_DNA"/>
</dbReference>
<dbReference type="InterPro" id="IPR041577">
    <property type="entry name" value="RT_RNaseH_2"/>
</dbReference>
<evidence type="ECO:0000313" key="3">
    <source>
        <dbReference type="EMBL" id="GBM88896.1"/>
    </source>
</evidence>
<sequence>MNVRYLSIVLMQALISSPILTDPRIDKDFILDTDVSNEGIGAVLSQNIGNEERFIGYFRKSLDPWSSCEIQKTQLEYPAIKPILEKKLNSAHRPSWQEISKENPATKRYWAFWDSLHLKDSVLYRTWESDDGSPCRWQLILPKSRIPEALRENHDS</sequence>
<dbReference type="OrthoDB" id="10030726at2759"/>